<dbReference type="InterPro" id="IPR050834">
    <property type="entry name" value="Glycosyltransf_2"/>
</dbReference>
<dbReference type="OrthoDB" id="396512at2"/>
<dbReference type="EMBL" id="NHMK01000024">
    <property type="protein sequence ID" value="OWL94494.1"/>
    <property type="molecule type" value="Genomic_DNA"/>
</dbReference>
<keyword evidence="3" id="KW-0808">Transferase</keyword>
<accession>A0A246BH37</accession>
<feature type="domain" description="Glycosyltransferase 2-like" evidence="4">
    <location>
        <begin position="8"/>
        <end position="134"/>
    </location>
</feature>
<evidence type="ECO:0000256" key="1">
    <source>
        <dbReference type="ARBA" id="ARBA00006739"/>
    </source>
</evidence>
<dbReference type="PANTHER" id="PTHR43685">
    <property type="entry name" value="GLYCOSYLTRANSFERASE"/>
    <property type="match status" value="1"/>
</dbReference>
<dbReference type="InterPro" id="IPR029044">
    <property type="entry name" value="Nucleotide-diphossugar_trans"/>
</dbReference>
<dbReference type="GO" id="GO:0016757">
    <property type="term" value="F:glycosyltransferase activity"/>
    <property type="evidence" value="ECO:0007669"/>
    <property type="project" value="UniProtKB-KW"/>
</dbReference>
<dbReference type="InterPro" id="IPR001173">
    <property type="entry name" value="Glyco_trans_2-like"/>
</dbReference>
<reference evidence="5 6" key="1">
    <citation type="submission" date="2017-05" db="EMBL/GenBank/DDBJ databases">
        <title>De novo genome assembly of Deniococcus indicus strain DR1.</title>
        <authorList>
            <person name="Chauhan D."/>
            <person name="Yennamalli R.M."/>
            <person name="Priyadarshini R."/>
        </authorList>
    </citation>
    <scope>NUCLEOTIDE SEQUENCE [LARGE SCALE GENOMIC DNA]</scope>
    <source>
        <strain evidence="5 6">DR1</strain>
    </source>
</reference>
<gene>
    <name evidence="5" type="ORF">CBQ26_15175</name>
</gene>
<dbReference type="Gene3D" id="3.90.550.10">
    <property type="entry name" value="Spore Coat Polysaccharide Biosynthesis Protein SpsA, Chain A"/>
    <property type="match status" value="1"/>
</dbReference>
<dbReference type="Pfam" id="PF00535">
    <property type="entry name" value="Glycos_transf_2"/>
    <property type="match status" value="1"/>
</dbReference>
<name>A0A246BH37_9DEIO</name>
<evidence type="ECO:0000313" key="5">
    <source>
        <dbReference type="EMBL" id="OWL94494.1"/>
    </source>
</evidence>
<proteinExistence type="inferred from homology"/>
<dbReference type="PANTHER" id="PTHR43685:SF5">
    <property type="entry name" value="GLYCOSYLTRANSFERASE EPSE-RELATED"/>
    <property type="match status" value="1"/>
</dbReference>
<dbReference type="Proteomes" id="UP000197208">
    <property type="component" value="Unassembled WGS sequence"/>
</dbReference>
<dbReference type="RefSeq" id="WP_088249486.1">
    <property type="nucleotide sequence ID" value="NZ_BNAM01000005.1"/>
</dbReference>
<evidence type="ECO:0000313" key="6">
    <source>
        <dbReference type="Proteomes" id="UP000197208"/>
    </source>
</evidence>
<protein>
    <recommendedName>
        <fullName evidence="4">Glycosyltransferase 2-like domain-containing protein</fullName>
    </recommendedName>
</protein>
<evidence type="ECO:0000259" key="4">
    <source>
        <dbReference type="Pfam" id="PF00535"/>
    </source>
</evidence>
<comment type="caution">
    <text evidence="5">The sequence shown here is derived from an EMBL/GenBank/DDBJ whole genome shotgun (WGS) entry which is preliminary data.</text>
</comment>
<organism evidence="5 6">
    <name type="scientific">Deinococcus indicus</name>
    <dbReference type="NCBI Taxonomy" id="223556"/>
    <lineage>
        <taxon>Bacteria</taxon>
        <taxon>Thermotogati</taxon>
        <taxon>Deinococcota</taxon>
        <taxon>Deinococci</taxon>
        <taxon>Deinococcales</taxon>
        <taxon>Deinococcaceae</taxon>
        <taxon>Deinococcus</taxon>
    </lineage>
</organism>
<comment type="similarity">
    <text evidence="1">Belongs to the glycosyltransferase 2 family.</text>
</comment>
<keyword evidence="6" id="KW-1185">Reference proteome</keyword>
<keyword evidence="2" id="KW-0328">Glycosyltransferase</keyword>
<dbReference type="SUPFAM" id="SSF53448">
    <property type="entry name" value="Nucleotide-diphospho-sugar transferases"/>
    <property type="match status" value="1"/>
</dbReference>
<evidence type="ECO:0000256" key="3">
    <source>
        <dbReference type="ARBA" id="ARBA00022679"/>
    </source>
</evidence>
<evidence type="ECO:0000256" key="2">
    <source>
        <dbReference type="ARBA" id="ARBA00022676"/>
    </source>
</evidence>
<dbReference type="AlphaFoldDB" id="A0A246BH37"/>
<sequence>MKEKPRVTIAIPVFNGEKHIADAIKSILSQRYTNWELLIMDDGSEDRSLDICQSFDDPRIKIFKDGFNKGISHRLNESIHIARGDFYARMDADDIMDIERISYQMQYMNDNPECDVVGSAAYIIDGNNSITGLRSGNTFASQTFASILSQGGFMHPTVLGRTLWFRSNPYNINADRCEDIELWLRTVDHSKFGHISDPLLFYREEGDQSSKVEKTIKGYRKMLQNMSMTVGPEYQSLLRRQQQKVIVKLWVRRIAHRLGLEKTIVAARSQRLTNIQHRKGQIDLQKAISYPRERIES</sequence>